<dbReference type="Proteomes" id="UP000011115">
    <property type="component" value="Unassembled WGS sequence"/>
</dbReference>
<sequence>MIELTDTKQRKDEHVMDYINRWRSLSLDCKDHLSELSAVEMCIGHGKASPFADLTKEMKEFKKDAKFYLDFGRSNMEKHAEADSIDLKDSKVQWVAIEMSKKRTKEVSIKLSPFKGDIQTNIDDEQPIFCYIPHERR</sequence>
<organism evidence="1 2">
    <name type="scientific">Solanum tuberosum</name>
    <name type="common">Potato</name>
    <dbReference type="NCBI Taxonomy" id="4113"/>
    <lineage>
        <taxon>Eukaryota</taxon>
        <taxon>Viridiplantae</taxon>
        <taxon>Streptophyta</taxon>
        <taxon>Embryophyta</taxon>
        <taxon>Tracheophyta</taxon>
        <taxon>Spermatophyta</taxon>
        <taxon>Magnoliopsida</taxon>
        <taxon>eudicotyledons</taxon>
        <taxon>Gunneridae</taxon>
        <taxon>Pentapetalae</taxon>
        <taxon>asterids</taxon>
        <taxon>lamiids</taxon>
        <taxon>Solanales</taxon>
        <taxon>Solanaceae</taxon>
        <taxon>Solanoideae</taxon>
        <taxon>Solaneae</taxon>
        <taxon>Solanum</taxon>
    </lineage>
</organism>
<reference evidence="2" key="1">
    <citation type="journal article" date="2011" name="Nature">
        <title>Genome sequence and analysis of the tuber crop potato.</title>
        <authorList>
            <consortium name="The Potato Genome Sequencing Consortium"/>
        </authorList>
    </citation>
    <scope>NUCLEOTIDE SEQUENCE [LARGE SCALE GENOMIC DNA]</scope>
    <source>
        <strain evidence="2">cv. DM1-3 516 R44</strain>
    </source>
</reference>
<keyword evidence="2" id="KW-1185">Reference proteome</keyword>
<dbReference type="Gramene" id="PGSC0003DMT400088339">
    <property type="protein sequence ID" value="PGSC0003DMT400088339"/>
    <property type="gene ID" value="PGSC0003DMG400037910"/>
</dbReference>
<dbReference type="PaxDb" id="4113-PGSC0003DMT400088339"/>
<evidence type="ECO:0000313" key="2">
    <source>
        <dbReference type="Proteomes" id="UP000011115"/>
    </source>
</evidence>
<name>M1DFR6_SOLTU</name>
<evidence type="ECO:0000313" key="1">
    <source>
        <dbReference type="EnsemblPlants" id="PGSC0003DMT400088339"/>
    </source>
</evidence>
<accession>M1DFR6</accession>
<dbReference type="EnsemblPlants" id="PGSC0003DMT400088339">
    <property type="protein sequence ID" value="PGSC0003DMT400088339"/>
    <property type="gene ID" value="PGSC0003DMG400037910"/>
</dbReference>
<proteinExistence type="predicted"/>
<reference evidence="1" key="2">
    <citation type="submission" date="2015-06" db="UniProtKB">
        <authorList>
            <consortium name="EnsemblPlants"/>
        </authorList>
    </citation>
    <scope>IDENTIFICATION</scope>
    <source>
        <strain evidence="1">DM1-3 516 R44</strain>
    </source>
</reference>
<protein>
    <submittedName>
        <fullName evidence="1">Retrotransposon protein</fullName>
    </submittedName>
</protein>
<dbReference type="InParanoid" id="M1DFR6"/>
<dbReference type="AlphaFoldDB" id="M1DFR6"/>
<dbReference type="HOGENOM" id="CLU_1868730_0_0_1"/>